<keyword evidence="1" id="KW-1133">Transmembrane helix</keyword>
<reference evidence="2 3" key="1">
    <citation type="submission" date="2017-04" db="EMBL/GenBank/DDBJ databases">
        <authorList>
            <person name="Afonso C.L."/>
            <person name="Miller P.J."/>
            <person name="Scott M.A."/>
            <person name="Spackman E."/>
            <person name="Goraichik I."/>
            <person name="Dimitrov K.M."/>
            <person name="Suarez D.L."/>
            <person name="Swayne D.E."/>
        </authorList>
    </citation>
    <scope>NUCLEOTIDE SEQUENCE [LARGE SCALE GENOMIC DNA]</scope>
    <source>
        <strain evidence="2 3">DSM 13146</strain>
    </source>
</reference>
<dbReference type="EMBL" id="FWXF01000007">
    <property type="protein sequence ID" value="SMC22957.1"/>
    <property type="molecule type" value="Genomic_DNA"/>
</dbReference>
<protein>
    <submittedName>
        <fullName evidence="2">Uncharacterized membrane protein</fullName>
    </submittedName>
</protein>
<dbReference type="STRING" id="1121390.SAMN02746041_01602"/>
<name>A0A1W1XGK2_9BACT</name>
<proteinExistence type="predicted"/>
<keyword evidence="1" id="KW-0472">Membrane</keyword>
<accession>A0A1W1XGK2</accession>
<organism evidence="2 3">
    <name type="scientific">Desulfacinum hydrothermale DSM 13146</name>
    <dbReference type="NCBI Taxonomy" id="1121390"/>
    <lineage>
        <taxon>Bacteria</taxon>
        <taxon>Pseudomonadati</taxon>
        <taxon>Thermodesulfobacteriota</taxon>
        <taxon>Syntrophobacteria</taxon>
        <taxon>Syntrophobacterales</taxon>
        <taxon>Syntrophobacteraceae</taxon>
        <taxon>Desulfacinum</taxon>
    </lineage>
</organism>
<feature type="transmembrane region" description="Helical" evidence="1">
    <location>
        <begin position="84"/>
        <end position="102"/>
    </location>
</feature>
<dbReference type="OrthoDB" id="7359303at2"/>
<evidence type="ECO:0000256" key="1">
    <source>
        <dbReference type="SAM" id="Phobius"/>
    </source>
</evidence>
<dbReference type="Pfam" id="PF05437">
    <property type="entry name" value="AzlD"/>
    <property type="match status" value="1"/>
</dbReference>
<dbReference type="InterPro" id="IPR008407">
    <property type="entry name" value="Brnchd-chn_aa_trnsp_AzlD"/>
</dbReference>
<evidence type="ECO:0000313" key="2">
    <source>
        <dbReference type="EMBL" id="SMC22957.1"/>
    </source>
</evidence>
<feature type="transmembrane region" description="Helical" evidence="1">
    <location>
        <begin position="12"/>
        <end position="30"/>
    </location>
</feature>
<sequence length="103" mass="10198">MGNGQDLQAYGAIVAAALVTYGLRLGGLLLSSRLPRGGRSRAFMEALPGTLLVALVAPGILAAGPSGIVAATCTAAVSLKNGNVFLAMLVGMAVKLAGQYLAG</sequence>
<gene>
    <name evidence="2" type="ORF">SAMN02746041_01602</name>
</gene>
<keyword evidence="3" id="KW-1185">Reference proteome</keyword>
<dbReference type="Proteomes" id="UP000192783">
    <property type="component" value="Unassembled WGS sequence"/>
</dbReference>
<feature type="transmembrane region" description="Helical" evidence="1">
    <location>
        <begin position="51"/>
        <end position="78"/>
    </location>
</feature>
<dbReference type="AlphaFoldDB" id="A0A1W1XGK2"/>
<evidence type="ECO:0000313" key="3">
    <source>
        <dbReference type="Proteomes" id="UP000192783"/>
    </source>
</evidence>
<keyword evidence="1" id="KW-0812">Transmembrane</keyword>